<dbReference type="InterPro" id="IPR023635">
    <property type="entry name" value="Peptide_deformylase"/>
</dbReference>
<comment type="function">
    <text evidence="3">Removes the formyl group from the N-terminal Met of newly synthesized proteins.</text>
</comment>
<dbReference type="Proteomes" id="UP001295684">
    <property type="component" value="Unassembled WGS sequence"/>
</dbReference>
<gene>
    <name evidence="4" type="ORF">ECRASSUSDP1_LOCUS17270</name>
</gene>
<dbReference type="GO" id="GO:0046872">
    <property type="term" value="F:metal ion binding"/>
    <property type="evidence" value="ECO:0007669"/>
    <property type="project" value="UniProtKB-KW"/>
</dbReference>
<evidence type="ECO:0000256" key="3">
    <source>
        <dbReference type="RuleBase" id="RU362111"/>
    </source>
</evidence>
<reference evidence="4" key="1">
    <citation type="submission" date="2023-07" db="EMBL/GenBank/DDBJ databases">
        <authorList>
            <consortium name="AG Swart"/>
            <person name="Singh M."/>
            <person name="Singh A."/>
            <person name="Seah K."/>
            <person name="Emmerich C."/>
        </authorList>
    </citation>
    <scope>NUCLEOTIDE SEQUENCE</scope>
    <source>
        <strain evidence="4">DP1</strain>
    </source>
</reference>
<accession>A0AAD2CZZ4</accession>
<keyword evidence="3" id="KW-0378">Hydrolase</keyword>
<comment type="catalytic activity">
    <reaction evidence="3">
        <text>N-terminal N-formyl-L-methionyl-[peptide] + H2O = N-terminal L-methionyl-[peptide] + formate</text>
        <dbReference type="Rhea" id="RHEA:24420"/>
        <dbReference type="Rhea" id="RHEA-COMP:10639"/>
        <dbReference type="Rhea" id="RHEA-COMP:10640"/>
        <dbReference type="ChEBI" id="CHEBI:15377"/>
        <dbReference type="ChEBI" id="CHEBI:15740"/>
        <dbReference type="ChEBI" id="CHEBI:49298"/>
        <dbReference type="ChEBI" id="CHEBI:64731"/>
        <dbReference type="EC" id="3.5.1.88"/>
    </reaction>
</comment>
<organism evidence="4 5">
    <name type="scientific">Euplotes crassus</name>
    <dbReference type="NCBI Taxonomy" id="5936"/>
    <lineage>
        <taxon>Eukaryota</taxon>
        <taxon>Sar</taxon>
        <taxon>Alveolata</taxon>
        <taxon>Ciliophora</taxon>
        <taxon>Intramacronucleata</taxon>
        <taxon>Spirotrichea</taxon>
        <taxon>Hypotrichia</taxon>
        <taxon>Euplotida</taxon>
        <taxon>Euplotidae</taxon>
        <taxon>Moneuplotes</taxon>
    </lineage>
</organism>
<dbReference type="EC" id="3.5.1.88" evidence="2 3"/>
<comment type="caution">
    <text evidence="4">The sequence shown here is derived from an EMBL/GenBank/DDBJ whole genome shotgun (WGS) entry which is preliminary data.</text>
</comment>
<sequence length="294" mass="34504">MRYLSRTRVKSIKSRIRVKKAPEVLPIMNCDESTENQKSSKISQIVQNVGSQKATQMIESLKLSASFYGCYSLSASQISLMYRMFTVNRNLKEDLWIYPTSDKDIQIQKELHAQLDPMEDEMAIENYETFVNPKIVAITDIQEYGWERCGSFLGAKAQAKRPIGVRLAYQDETGALQEKDFFDFAARVVCHEMDHLNGKTIMDWSVSEGTTSIDYDFEDKYDFQKEEEQEDPDERIHQLRRNDPTHSIREERFKTNINKGQNRRNIDHVFDMYRAAQKGKKKSDFERRFNPKEY</sequence>
<keyword evidence="5" id="KW-1185">Reference proteome</keyword>
<dbReference type="PRINTS" id="PR01576">
    <property type="entry name" value="PDEFORMYLASE"/>
</dbReference>
<keyword evidence="3" id="KW-0648">Protein biosynthesis</keyword>
<name>A0AAD2CZZ4_EUPCR</name>
<dbReference type="SUPFAM" id="SSF56420">
    <property type="entry name" value="Peptide deformylase"/>
    <property type="match status" value="1"/>
</dbReference>
<evidence type="ECO:0000256" key="1">
    <source>
        <dbReference type="ARBA" id="ARBA00010759"/>
    </source>
</evidence>
<protein>
    <recommendedName>
        <fullName evidence="2 3">Peptide deformylase</fullName>
        <ecNumber evidence="2 3">3.5.1.88</ecNumber>
    </recommendedName>
</protein>
<dbReference type="EMBL" id="CAMPGE010017419">
    <property type="protein sequence ID" value="CAI2375904.1"/>
    <property type="molecule type" value="Genomic_DNA"/>
</dbReference>
<dbReference type="GO" id="GO:0006412">
    <property type="term" value="P:translation"/>
    <property type="evidence" value="ECO:0007669"/>
    <property type="project" value="UniProtKB-KW"/>
</dbReference>
<dbReference type="AlphaFoldDB" id="A0AAD2CZZ4"/>
<comment type="similarity">
    <text evidence="1 3">Belongs to the polypeptide deformylase family.</text>
</comment>
<keyword evidence="3" id="KW-0479">Metal-binding</keyword>
<dbReference type="Gene3D" id="3.90.45.10">
    <property type="entry name" value="Peptide deformylase"/>
    <property type="match status" value="1"/>
</dbReference>
<dbReference type="PANTHER" id="PTHR10458:SF22">
    <property type="entry name" value="PEPTIDE DEFORMYLASE"/>
    <property type="match status" value="1"/>
</dbReference>
<dbReference type="Pfam" id="PF01327">
    <property type="entry name" value="Pep_deformylase"/>
    <property type="match status" value="1"/>
</dbReference>
<evidence type="ECO:0000256" key="2">
    <source>
        <dbReference type="ARBA" id="ARBA00012175"/>
    </source>
</evidence>
<dbReference type="InterPro" id="IPR036821">
    <property type="entry name" value="Peptide_deformylase_sf"/>
</dbReference>
<evidence type="ECO:0000313" key="4">
    <source>
        <dbReference type="EMBL" id="CAI2375904.1"/>
    </source>
</evidence>
<dbReference type="PANTHER" id="PTHR10458">
    <property type="entry name" value="PEPTIDE DEFORMYLASE"/>
    <property type="match status" value="1"/>
</dbReference>
<proteinExistence type="inferred from homology"/>
<dbReference type="GO" id="GO:0042586">
    <property type="term" value="F:peptide deformylase activity"/>
    <property type="evidence" value="ECO:0007669"/>
    <property type="project" value="UniProtKB-EC"/>
</dbReference>
<evidence type="ECO:0000313" key="5">
    <source>
        <dbReference type="Proteomes" id="UP001295684"/>
    </source>
</evidence>